<comment type="caution">
    <text evidence="1">The sequence shown here is derived from an EMBL/GenBank/DDBJ whole genome shotgun (WGS) entry which is preliminary data.</text>
</comment>
<dbReference type="EMBL" id="AAYG02000020">
    <property type="protein sequence ID" value="EDN77023.1"/>
    <property type="molecule type" value="Genomic_DNA"/>
</dbReference>
<proteinExistence type="predicted"/>
<reference evidence="1 2" key="1">
    <citation type="submission" date="2007-04" db="EMBL/GenBank/DDBJ databases">
        <authorList>
            <person name="Fulton L."/>
            <person name="Clifton S."/>
            <person name="Fulton B."/>
            <person name="Xu J."/>
            <person name="Minx P."/>
            <person name="Pepin K.H."/>
            <person name="Johnson M."/>
            <person name="Thiruvilangam P."/>
            <person name="Bhonagiri V."/>
            <person name="Nash W.E."/>
            <person name="Mardis E.R."/>
            <person name="Wilson R.K."/>
        </authorList>
    </citation>
    <scope>NUCLEOTIDE SEQUENCE [LARGE SCALE GENOMIC DNA]</scope>
    <source>
        <strain evidence="1 2">ATCC 29149</strain>
    </source>
</reference>
<organism evidence="1 2">
    <name type="scientific">Mediterraneibacter gnavus (strain ATCC 29149 / DSM 114966 / JCM 6515 / VPI C7-9)</name>
    <name type="common">Ruminococcus gnavus</name>
    <dbReference type="NCBI Taxonomy" id="411470"/>
    <lineage>
        <taxon>Bacteria</taxon>
        <taxon>Bacillati</taxon>
        <taxon>Bacillota</taxon>
        <taxon>Clostridia</taxon>
        <taxon>Lachnospirales</taxon>
        <taxon>Lachnospiraceae</taxon>
        <taxon>Mediterraneibacter</taxon>
    </lineage>
</organism>
<dbReference type="Proteomes" id="UP000004410">
    <property type="component" value="Unassembled WGS sequence"/>
</dbReference>
<evidence type="ECO:0000313" key="1">
    <source>
        <dbReference type="EMBL" id="EDN77023.1"/>
    </source>
</evidence>
<dbReference type="AlphaFoldDB" id="A7B500"/>
<sequence>MALFVVQKQKLKEHCENDTMWKKCTIWRSLWNDRRY</sequence>
<dbReference type="PaxDb" id="411470-RUMGNA_02637"/>
<reference evidence="1 2" key="2">
    <citation type="submission" date="2007-06" db="EMBL/GenBank/DDBJ databases">
        <title>Draft genome sequence of Ruminococcus gnavus (ATCC 29149).</title>
        <authorList>
            <person name="Sudarsanam P."/>
            <person name="Ley R."/>
            <person name="Guruge J."/>
            <person name="Turnbaugh P.J."/>
            <person name="Mahowald M."/>
            <person name="Liep D."/>
            <person name="Gordon J."/>
        </authorList>
    </citation>
    <scope>NUCLEOTIDE SEQUENCE [LARGE SCALE GENOMIC DNA]</scope>
    <source>
        <strain evidence="1 2">ATCC 29149</strain>
    </source>
</reference>
<evidence type="ECO:0000313" key="2">
    <source>
        <dbReference type="Proteomes" id="UP000004410"/>
    </source>
</evidence>
<accession>A7B500</accession>
<name>A7B500_MEDG7</name>
<gene>
    <name evidence="1" type="ORF">RUMGNA_02637</name>
</gene>
<protein>
    <submittedName>
        <fullName evidence="1">Uncharacterized protein</fullName>
    </submittedName>
</protein>